<dbReference type="Proteomes" id="UP001225644">
    <property type="component" value="Unassembled WGS sequence"/>
</dbReference>
<evidence type="ECO:0000313" key="1">
    <source>
        <dbReference type="EMBL" id="MDQ0286228.1"/>
    </source>
</evidence>
<protein>
    <submittedName>
        <fullName evidence="1">Uncharacterized protein</fullName>
    </submittedName>
</protein>
<reference evidence="1 2" key="1">
    <citation type="submission" date="2023-07" db="EMBL/GenBank/DDBJ databases">
        <title>Genomic Encyclopedia of Type Strains, Phase IV (KMG-IV): sequencing the most valuable type-strain genomes for metagenomic binning, comparative biology and taxonomic classification.</title>
        <authorList>
            <person name="Goeker M."/>
        </authorList>
    </citation>
    <scope>NUCLEOTIDE SEQUENCE [LARGE SCALE GENOMIC DNA]</scope>
    <source>
        <strain evidence="1 2">DSM 12396</strain>
    </source>
</reference>
<evidence type="ECO:0000313" key="2">
    <source>
        <dbReference type="Proteomes" id="UP001225644"/>
    </source>
</evidence>
<keyword evidence="2" id="KW-1185">Reference proteome</keyword>
<dbReference type="EMBL" id="JAUSUX010000008">
    <property type="protein sequence ID" value="MDQ0286228.1"/>
    <property type="molecule type" value="Genomic_DNA"/>
</dbReference>
<organism evidence="1 2">
    <name type="scientific">Desulfofundulus luciae</name>
    <dbReference type="NCBI Taxonomy" id="74702"/>
    <lineage>
        <taxon>Bacteria</taxon>
        <taxon>Bacillati</taxon>
        <taxon>Bacillota</taxon>
        <taxon>Clostridia</taxon>
        <taxon>Eubacteriales</taxon>
        <taxon>Peptococcaceae</taxon>
        <taxon>Desulfofundulus</taxon>
    </lineage>
</organism>
<sequence length="29" mass="3287">MPVVITGQTREWLELRGVDVACYARRIPG</sequence>
<comment type="caution">
    <text evidence="1">The sequence shown here is derived from an EMBL/GenBank/DDBJ whole genome shotgun (WGS) entry which is preliminary data.</text>
</comment>
<gene>
    <name evidence="1" type="ORF">J2Z49_001340</name>
</gene>
<proteinExistence type="predicted"/>
<name>A0ABU0B0I0_9FIRM</name>
<accession>A0ABU0B0I0</accession>